<organism evidence="1 2">
    <name type="scientific">Azospirillum endophyticum</name>
    <dbReference type="NCBI Taxonomy" id="2800326"/>
    <lineage>
        <taxon>Bacteria</taxon>
        <taxon>Pseudomonadati</taxon>
        <taxon>Pseudomonadota</taxon>
        <taxon>Alphaproteobacteria</taxon>
        <taxon>Rhodospirillales</taxon>
        <taxon>Azospirillaceae</taxon>
        <taxon>Azospirillum</taxon>
    </lineage>
</organism>
<name>A0ABS1FFH1_9PROT</name>
<comment type="caution">
    <text evidence="1">The sequence shown here is derived from an EMBL/GenBank/DDBJ whole genome shotgun (WGS) entry which is preliminary data.</text>
</comment>
<dbReference type="EMBL" id="JAENHM010000081">
    <property type="protein sequence ID" value="MBK1842155.1"/>
    <property type="molecule type" value="Genomic_DNA"/>
</dbReference>
<gene>
    <name evidence="1" type="ORF">JHL17_32645</name>
</gene>
<evidence type="ECO:0000313" key="2">
    <source>
        <dbReference type="Proteomes" id="UP000652760"/>
    </source>
</evidence>
<keyword evidence="2" id="KW-1185">Reference proteome</keyword>
<dbReference type="Proteomes" id="UP000652760">
    <property type="component" value="Unassembled WGS sequence"/>
</dbReference>
<dbReference type="RefSeq" id="WP_200198840.1">
    <property type="nucleotide sequence ID" value="NZ_JAENHM010000081.1"/>
</dbReference>
<proteinExistence type="predicted"/>
<sequence>MPGTILLSIQQANPTDHRPGCFDAKGHRDAAMELGDGLHHRQAKAAAAALS</sequence>
<evidence type="ECO:0000313" key="1">
    <source>
        <dbReference type="EMBL" id="MBK1842155.1"/>
    </source>
</evidence>
<accession>A0ABS1FFH1</accession>
<protein>
    <submittedName>
        <fullName evidence="1">Uncharacterized protein</fullName>
    </submittedName>
</protein>
<reference evidence="2" key="1">
    <citation type="submission" date="2021-01" db="EMBL/GenBank/DDBJ databases">
        <title>Genome public.</title>
        <authorList>
            <person name="Liu C."/>
            <person name="Sun Q."/>
        </authorList>
    </citation>
    <scope>NUCLEOTIDE SEQUENCE [LARGE SCALE GENOMIC DNA]</scope>
    <source>
        <strain evidence="2">YIM B02556</strain>
    </source>
</reference>